<evidence type="ECO:0000313" key="3">
    <source>
        <dbReference type="EMBL" id="KYO47401.1"/>
    </source>
</evidence>
<dbReference type="Proteomes" id="UP000050525">
    <property type="component" value="Unassembled WGS sequence"/>
</dbReference>
<gene>
    <name evidence="3" type="ORF">Y1Q_0001208</name>
</gene>
<dbReference type="AlphaFoldDB" id="A0A151PEA4"/>
<name>A0A151PEA4_ALLMI</name>
<evidence type="ECO:0000256" key="1">
    <source>
        <dbReference type="SAM" id="MobiDB-lite"/>
    </source>
</evidence>
<feature type="region of interest" description="Disordered" evidence="1">
    <location>
        <begin position="82"/>
        <end position="104"/>
    </location>
</feature>
<organism evidence="3 4">
    <name type="scientific">Alligator mississippiensis</name>
    <name type="common">American alligator</name>
    <dbReference type="NCBI Taxonomy" id="8496"/>
    <lineage>
        <taxon>Eukaryota</taxon>
        <taxon>Metazoa</taxon>
        <taxon>Chordata</taxon>
        <taxon>Craniata</taxon>
        <taxon>Vertebrata</taxon>
        <taxon>Euteleostomi</taxon>
        <taxon>Archelosauria</taxon>
        <taxon>Archosauria</taxon>
        <taxon>Crocodylia</taxon>
        <taxon>Alligatoridae</taxon>
        <taxon>Alligatorinae</taxon>
        <taxon>Alligator</taxon>
    </lineage>
</organism>
<proteinExistence type="predicted"/>
<reference evidence="3 4" key="1">
    <citation type="journal article" date="2012" name="Genome Biol.">
        <title>Sequencing three crocodilian genomes to illuminate the evolution of archosaurs and amniotes.</title>
        <authorList>
            <person name="St John J.A."/>
            <person name="Braun E.L."/>
            <person name="Isberg S.R."/>
            <person name="Miles L.G."/>
            <person name="Chong A.Y."/>
            <person name="Gongora J."/>
            <person name="Dalzell P."/>
            <person name="Moran C."/>
            <person name="Bed'hom B."/>
            <person name="Abzhanov A."/>
            <person name="Burgess S.C."/>
            <person name="Cooksey A.M."/>
            <person name="Castoe T.A."/>
            <person name="Crawford N.G."/>
            <person name="Densmore L.D."/>
            <person name="Drew J.C."/>
            <person name="Edwards S.V."/>
            <person name="Faircloth B.C."/>
            <person name="Fujita M.K."/>
            <person name="Greenwold M.J."/>
            <person name="Hoffmann F.G."/>
            <person name="Howard J.M."/>
            <person name="Iguchi T."/>
            <person name="Janes D.E."/>
            <person name="Khan S.Y."/>
            <person name="Kohno S."/>
            <person name="de Koning A.J."/>
            <person name="Lance S.L."/>
            <person name="McCarthy F.M."/>
            <person name="McCormack J.E."/>
            <person name="Merchant M.E."/>
            <person name="Peterson D.G."/>
            <person name="Pollock D.D."/>
            <person name="Pourmand N."/>
            <person name="Raney B.J."/>
            <person name="Roessler K.A."/>
            <person name="Sanford J.R."/>
            <person name="Sawyer R.H."/>
            <person name="Schmidt C.J."/>
            <person name="Triplett E.W."/>
            <person name="Tuberville T.D."/>
            <person name="Venegas-Anaya M."/>
            <person name="Howard J.T."/>
            <person name="Jarvis E.D."/>
            <person name="Guillette L.J.Jr."/>
            <person name="Glenn T.C."/>
            <person name="Green R.E."/>
            <person name="Ray D.A."/>
        </authorList>
    </citation>
    <scope>NUCLEOTIDE SEQUENCE [LARGE SCALE GENOMIC DNA]</scope>
    <source>
        <strain evidence="3">KSC_2009_1</strain>
    </source>
</reference>
<keyword evidence="4" id="KW-1185">Reference proteome</keyword>
<evidence type="ECO:0000256" key="2">
    <source>
        <dbReference type="SAM" id="SignalP"/>
    </source>
</evidence>
<feature type="signal peptide" evidence="2">
    <location>
        <begin position="1"/>
        <end position="22"/>
    </location>
</feature>
<accession>A0A151PEA4</accession>
<sequence length="128" mass="14358">MTITTHSVSLLAIFGLPEAVLEKDCTDKSATPSPTGSCPPLTCHAALDFGRTSQERYVRRHSKQPEEQGTRRANRAVCTQFIGSKRRKGKRNKAPDPALEMAFRPTKETEEKQYCCFDSSERMIEVPL</sequence>
<protein>
    <submittedName>
        <fullName evidence="3">Uncharacterized protein</fullName>
    </submittedName>
</protein>
<dbReference type="EMBL" id="AKHW03000422">
    <property type="protein sequence ID" value="KYO47401.1"/>
    <property type="molecule type" value="Genomic_DNA"/>
</dbReference>
<comment type="caution">
    <text evidence="3">The sequence shown here is derived from an EMBL/GenBank/DDBJ whole genome shotgun (WGS) entry which is preliminary data.</text>
</comment>
<evidence type="ECO:0000313" key="4">
    <source>
        <dbReference type="Proteomes" id="UP000050525"/>
    </source>
</evidence>
<keyword evidence="2" id="KW-0732">Signal</keyword>
<feature type="chain" id="PRO_5007586940" evidence="2">
    <location>
        <begin position="23"/>
        <end position="128"/>
    </location>
</feature>